<keyword evidence="2" id="KW-1185">Reference proteome</keyword>
<reference evidence="2" key="2">
    <citation type="submission" date="2023-07" db="EMBL/GenBank/DDBJ databases">
        <title>Cedecea davisae an AmpC producer and its therapeutic implications.</title>
        <authorList>
            <person name="Notter J."/>
        </authorList>
    </citation>
    <scope>NUCLEOTIDE SEQUENCE [LARGE SCALE GENOMIC DNA]</scope>
    <source>
        <strain evidence="2">1</strain>
    </source>
</reference>
<evidence type="ECO:0000313" key="1">
    <source>
        <dbReference type="EMBL" id="MBU4682927.1"/>
    </source>
</evidence>
<dbReference type="NCBIfam" id="NF041295">
    <property type="entry name" value="dynobact_RiPP"/>
    <property type="match status" value="1"/>
</dbReference>
<proteinExistence type="predicted"/>
<dbReference type="RefSeq" id="WP_216376050.1">
    <property type="nucleotide sequence ID" value="NZ_JAGRYT010000028.1"/>
</dbReference>
<sequence length="54" mass="6239">MDKKVWTKALLASVKAPVTLTGKKIDDKIVVEFTKQPNDASWDYNVHQWSYNDD</sequence>
<dbReference type="EMBL" id="JAGRYU010000025">
    <property type="protein sequence ID" value="MBU4682927.1"/>
    <property type="molecule type" value="Genomic_DNA"/>
</dbReference>
<gene>
    <name evidence="1" type="ORF">KC222_12995</name>
</gene>
<reference evidence="1 2" key="1">
    <citation type="submission" date="2021-04" db="EMBL/GenBank/DDBJ databases">
        <authorList>
            <person name="Seiffert S.N."/>
        </authorList>
    </citation>
    <scope>NUCLEOTIDE SEQUENCE [LARGE SCALE GENOMIC DNA]</scope>
    <source>
        <strain evidence="1 2">1</strain>
    </source>
</reference>
<name>A0ABS6DI95_9ENTR</name>
<dbReference type="Proteomes" id="UP000686327">
    <property type="component" value="Unassembled WGS sequence"/>
</dbReference>
<comment type="caution">
    <text evidence="1">The sequence shown here is derived from an EMBL/GenBank/DDBJ whole genome shotgun (WGS) entry which is preliminary data.</text>
</comment>
<evidence type="ECO:0000313" key="2">
    <source>
        <dbReference type="Proteomes" id="UP000686327"/>
    </source>
</evidence>
<protein>
    <submittedName>
        <fullName evidence="1">Uncharacterized protein</fullName>
    </submittedName>
</protein>
<organism evidence="1 2">
    <name type="scientific">Cedecea davisae</name>
    <dbReference type="NCBI Taxonomy" id="158484"/>
    <lineage>
        <taxon>Bacteria</taxon>
        <taxon>Pseudomonadati</taxon>
        <taxon>Pseudomonadota</taxon>
        <taxon>Gammaproteobacteria</taxon>
        <taxon>Enterobacterales</taxon>
        <taxon>Enterobacteriaceae</taxon>
        <taxon>Cedecea</taxon>
    </lineage>
</organism>
<accession>A0ABS6DI95</accession>